<dbReference type="VEuPathDB" id="VectorBase:MDOMA2_009536"/>
<dbReference type="EnsemblMetazoa" id="MDOA012252-RA">
    <property type="protein sequence ID" value="MDOA012252-PA"/>
    <property type="gene ID" value="MDOA012252"/>
</dbReference>
<reference evidence="4" key="2">
    <citation type="submission" date="2025-04" db="UniProtKB">
        <authorList>
            <consortium name="RefSeq"/>
        </authorList>
    </citation>
    <scope>IDENTIFICATION</scope>
    <source>
        <strain evidence="4">Aabys</strain>
    </source>
</reference>
<evidence type="ECO:0000256" key="1">
    <source>
        <dbReference type="SAM" id="MobiDB-lite"/>
    </source>
</evidence>
<dbReference type="KEGG" id="mde:101896216"/>
<dbReference type="RefSeq" id="XP_005180094.1">
    <property type="nucleotide sequence ID" value="XM_005180037.3"/>
</dbReference>
<dbReference type="SUPFAM" id="SSF64602">
    <property type="entry name" value="F1 ATPase inhibitor, IF1, C-terminal domain"/>
    <property type="match status" value="1"/>
</dbReference>
<dbReference type="Gene3D" id="1.20.5.500">
    <property type="entry name" value="Single helix bin"/>
    <property type="match status" value="1"/>
</dbReference>
<evidence type="ECO:0000313" key="4">
    <source>
        <dbReference type="RefSeq" id="XP_005180094.1"/>
    </source>
</evidence>
<reference evidence="2" key="1">
    <citation type="submission" date="2020-05" db="UniProtKB">
        <authorList>
            <consortium name="EnsemblMetazoa"/>
        </authorList>
    </citation>
    <scope>IDENTIFICATION</scope>
    <source>
        <strain evidence="2">Aabys</strain>
    </source>
</reference>
<protein>
    <submittedName>
        <fullName evidence="4">ATPase inhibitor mai-1, mitochondrial</fullName>
    </submittedName>
</protein>
<accession>A0A1I8N752</accession>
<dbReference type="GeneID" id="101896216"/>
<name>A0A1I8N752_MUSDO</name>
<gene>
    <name evidence="2" type="primary">101896216</name>
    <name evidence="4" type="synonym">LOC101896216</name>
</gene>
<evidence type="ECO:0000313" key="3">
    <source>
        <dbReference type="Proteomes" id="UP001652621"/>
    </source>
</evidence>
<evidence type="ECO:0000313" key="2">
    <source>
        <dbReference type="EnsemblMetazoa" id="MDOA012252-PA"/>
    </source>
</evidence>
<feature type="region of interest" description="Disordered" evidence="1">
    <location>
        <begin position="23"/>
        <end position="91"/>
    </location>
</feature>
<dbReference type="Proteomes" id="UP001652621">
    <property type="component" value="Unplaced"/>
</dbReference>
<feature type="compositionally biased region" description="Basic and acidic residues" evidence="1">
    <location>
        <begin position="60"/>
        <end position="91"/>
    </location>
</feature>
<proteinExistence type="predicted"/>
<dbReference type="AlphaFoldDB" id="A0A1I8N752"/>
<organism evidence="2">
    <name type="scientific">Musca domestica</name>
    <name type="common">House fly</name>
    <dbReference type="NCBI Taxonomy" id="7370"/>
    <lineage>
        <taxon>Eukaryota</taxon>
        <taxon>Metazoa</taxon>
        <taxon>Ecdysozoa</taxon>
        <taxon>Arthropoda</taxon>
        <taxon>Hexapoda</taxon>
        <taxon>Insecta</taxon>
        <taxon>Pterygota</taxon>
        <taxon>Neoptera</taxon>
        <taxon>Endopterygota</taxon>
        <taxon>Diptera</taxon>
        <taxon>Brachycera</taxon>
        <taxon>Muscomorpha</taxon>
        <taxon>Muscoidea</taxon>
        <taxon>Muscidae</taxon>
        <taxon>Musca</taxon>
    </lineage>
</organism>
<keyword evidence="3" id="KW-1185">Reference proteome</keyword>
<feature type="compositionally biased region" description="Gly residues" evidence="1">
    <location>
        <begin position="24"/>
        <end position="46"/>
    </location>
</feature>
<dbReference type="VEuPathDB" id="VectorBase:MDOA012252"/>
<sequence>MLRILRRINAIIIPQQIRIVQLSNGGGGGGASGGKSGSGGAGGKGGASAAESDGNVDKIQAAREEEFFRKQRNEQLKKLKSKKPIEGEKKK</sequence>